<dbReference type="InterPro" id="IPR002716">
    <property type="entry name" value="PIN_dom"/>
</dbReference>
<keyword evidence="3" id="KW-1185">Reference proteome</keyword>
<dbReference type="InterPro" id="IPR029060">
    <property type="entry name" value="PIN-like_dom_sf"/>
</dbReference>
<dbReference type="Proteomes" id="UP000007880">
    <property type="component" value="Chromosome"/>
</dbReference>
<dbReference type="InterPro" id="IPR039018">
    <property type="entry name" value="VapC20-like"/>
</dbReference>
<gene>
    <name evidence="2" type="ordered locus">CLDAP_33010</name>
</gene>
<dbReference type="HOGENOM" id="CLU_1666153_0_0_0"/>
<accession>I0I7V3</accession>
<proteinExistence type="predicted"/>
<dbReference type="Pfam" id="PF01850">
    <property type="entry name" value="PIN"/>
    <property type="match status" value="1"/>
</dbReference>
<feature type="domain" description="PIN" evidence="1">
    <location>
        <begin position="6"/>
        <end position="137"/>
    </location>
</feature>
<reference evidence="2 3" key="1">
    <citation type="submission" date="2012-02" db="EMBL/GenBank/DDBJ databases">
        <title>Complete genome sequence of Caldilinea aerophila DSM 14535 (= NBRC 102666).</title>
        <authorList>
            <person name="Oguchi A."/>
            <person name="Hosoyama A."/>
            <person name="Sekine M."/>
            <person name="Fukai R."/>
            <person name="Kato Y."/>
            <person name="Nakamura S."/>
            <person name="Hanada S."/>
            <person name="Yamazaki S."/>
            <person name="Fujita N."/>
        </authorList>
    </citation>
    <scope>NUCLEOTIDE SEQUENCE [LARGE SCALE GENOMIC DNA]</scope>
    <source>
        <strain evidence="3">DSM 14535 / JCM 11387 / NBRC 104270 / STL-6-O1</strain>
    </source>
</reference>
<dbReference type="GO" id="GO:0004521">
    <property type="term" value="F:RNA endonuclease activity"/>
    <property type="evidence" value="ECO:0007669"/>
    <property type="project" value="InterPro"/>
</dbReference>
<dbReference type="PANTHER" id="PTHR42188">
    <property type="entry name" value="23S RRNA-SPECIFIC ENDONUCLEASE VAPC20"/>
    <property type="match status" value="1"/>
</dbReference>
<evidence type="ECO:0000313" key="3">
    <source>
        <dbReference type="Proteomes" id="UP000007880"/>
    </source>
</evidence>
<dbReference type="GO" id="GO:0016075">
    <property type="term" value="P:rRNA catabolic process"/>
    <property type="evidence" value="ECO:0007669"/>
    <property type="project" value="TreeGrafter"/>
</dbReference>
<organism evidence="2 3">
    <name type="scientific">Caldilinea aerophila (strain DSM 14535 / JCM 11387 / NBRC 104270 / STL-6-O1)</name>
    <dbReference type="NCBI Taxonomy" id="926550"/>
    <lineage>
        <taxon>Bacteria</taxon>
        <taxon>Bacillati</taxon>
        <taxon>Chloroflexota</taxon>
        <taxon>Caldilineae</taxon>
        <taxon>Caldilineales</taxon>
        <taxon>Caldilineaceae</taxon>
        <taxon>Caldilinea</taxon>
    </lineage>
</organism>
<dbReference type="RefSeq" id="WP_014434567.1">
    <property type="nucleotide sequence ID" value="NC_017079.1"/>
</dbReference>
<dbReference type="STRING" id="926550.CLDAP_33010"/>
<evidence type="ECO:0000259" key="1">
    <source>
        <dbReference type="Pfam" id="PF01850"/>
    </source>
</evidence>
<protein>
    <recommendedName>
        <fullName evidence="1">PIN domain-containing protein</fullName>
    </recommendedName>
</protein>
<dbReference type="KEGG" id="cap:CLDAP_33010"/>
<dbReference type="AlphaFoldDB" id="I0I7V3"/>
<dbReference type="EMBL" id="AP012337">
    <property type="protein sequence ID" value="BAM01341.1"/>
    <property type="molecule type" value="Genomic_DNA"/>
</dbReference>
<dbReference type="CDD" id="cd09854">
    <property type="entry name" value="PIN_VapC-like"/>
    <property type="match status" value="1"/>
</dbReference>
<evidence type="ECO:0000313" key="2">
    <source>
        <dbReference type="EMBL" id="BAM01341.1"/>
    </source>
</evidence>
<dbReference type="eggNOG" id="COG2402">
    <property type="taxonomic scope" value="Bacteria"/>
</dbReference>
<dbReference type="SUPFAM" id="SSF88723">
    <property type="entry name" value="PIN domain-like"/>
    <property type="match status" value="1"/>
</dbReference>
<dbReference type="Gene3D" id="3.40.50.1010">
    <property type="entry name" value="5'-nuclease"/>
    <property type="match status" value="1"/>
</dbReference>
<name>I0I7V3_CALAS</name>
<dbReference type="PANTHER" id="PTHR42188:SF1">
    <property type="entry name" value="23S RRNA-SPECIFIC ENDONUCLEASE VAPC20"/>
    <property type="match status" value="1"/>
</dbReference>
<sequence>MTAPSVVIDANVFVALVDARDTWHSQAVALRDALMAGQAQLIYFDCVVNETVGVIGRRAEEQKRAEQFGQLLNRLRQEISPSSITWISGEGERLYEQVLDLCLSHEGRLNFNDSLMALFCREQGIRYIASYDHDFDHRFWLVRMFDPAHLQALVGKRS</sequence>